<evidence type="ECO:0000256" key="5">
    <source>
        <dbReference type="ARBA" id="ARBA00013555"/>
    </source>
</evidence>
<dbReference type="Pfam" id="PF00690">
    <property type="entry name" value="Cation_ATPase_N"/>
    <property type="match status" value="1"/>
</dbReference>
<evidence type="ECO:0000256" key="13">
    <source>
        <dbReference type="ARBA" id="ARBA00022967"/>
    </source>
</evidence>
<dbReference type="NCBIfam" id="TIGR01494">
    <property type="entry name" value="ATPase_P-type"/>
    <property type="match status" value="2"/>
</dbReference>
<evidence type="ECO:0000256" key="9">
    <source>
        <dbReference type="ARBA" id="ARBA00022692"/>
    </source>
</evidence>
<dbReference type="SMART" id="SM00831">
    <property type="entry name" value="Cation_ATPase_N"/>
    <property type="match status" value="1"/>
</dbReference>
<proteinExistence type="inferred from homology"/>
<evidence type="ECO:0000256" key="1">
    <source>
        <dbReference type="ARBA" id="ARBA00003954"/>
    </source>
</evidence>
<evidence type="ECO:0000256" key="11">
    <source>
        <dbReference type="ARBA" id="ARBA00022840"/>
    </source>
</evidence>
<evidence type="ECO:0000256" key="7">
    <source>
        <dbReference type="ARBA" id="ARBA00022519"/>
    </source>
</evidence>
<dbReference type="SFLD" id="SFLDS00003">
    <property type="entry name" value="Haloacid_Dehalogenase"/>
    <property type="match status" value="1"/>
</dbReference>
<feature type="region of interest" description="Disordered" evidence="19">
    <location>
        <begin position="1"/>
        <end position="26"/>
    </location>
</feature>
<evidence type="ECO:0000256" key="17">
    <source>
        <dbReference type="ARBA" id="ARBA00047295"/>
    </source>
</evidence>
<keyword evidence="8" id="KW-0597">Phosphoprotein</keyword>
<feature type="domain" description="Cation-transporting P-type ATPase N-terminal" evidence="21">
    <location>
        <begin position="20"/>
        <end position="92"/>
    </location>
</feature>
<evidence type="ECO:0000259" key="21">
    <source>
        <dbReference type="SMART" id="SM00831"/>
    </source>
</evidence>
<dbReference type="SFLD" id="SFLDF00027">
    <property type="entry name" value="p-type_atpase"/>
    <property type="match status" value="1"/>
</dbReference>
<evidence type="ECO:0000256" key="3">
    <source>
        <dbReference type="ARBA" id="ARBA00008746"/>
    </source>
</evidence>
<dbReference type="PRINTS" id="PR01836">
    <property type="entry name" value="MGATPASE"/>
</dbReference>
<comment type="function">
    <text evidence="1">Mediates magnesium influx to the cytosol.</text>
</comment>
<dbReference type="GO" id="GO:0005886">
    <property type="term" value="C:plasma membrane"/>
    <property type="evidence" value="ECO:0007669"/>
    <property type="project" value="UniProtKB-SubCell"/>
</dbReference>
<dbReference type="InterPro" id="IPR044492">
    <property type="entry name" value="P_typ_ATPase_HD_dom"/>
</dbReference>
<dbReference type="EC" id="7.2.2.14" evidence="4"/>
<dbReference type="Pfam" id="PF00702">
    <property type="entry name" value="Hydrolase"/>
    <property type="match status" value="1"/>
</dbReference>
<dbReference type="Proteomes" id="UP000199039">
    <property type="component" value="Unassembled WGS sequence"/>
</dbReference>
<gene>
    <name evidence="22" type="ORF">SAMN05216410_1475</name>
</gene>
<keyword evidence="11" id="KW-0067">ATP-binding</keyword>
<dbReference type="InterPro" id="IPR023299">
    <property type="entry name" value="ATPase_P-typ_cyto_dom_N"/>
</dbReference>
<dbReference type="InterPro" id="IPR059000">
    <property type="entry name" value="ATPase_P-type_domA"/>
</dbReference>
<reference evidence="22 23" key="1">
    <citation type="submission" date="2016-09" db="EMBL/GenBank/DDBJ databases">
        <authorList>
            <person name="Capua I."/>
            <person name="De Benedictis P."/>
            <person name="Joannis T."/>
            <person name="Lombin L.H."/>
            <person name="Cattoli G."/>
        </authorList>
    </citation>
    <scope>NUCLEOTIDE SEQUENCE [LARGE SCALE GENOMIC DNA]</scope>
    <source>
        <strain evidence="22 23">ISLP-3</strain>
    </source>
</reference>
<feature type="transmembrane region" description="Helical" evidence="20">
    <location>
        <begin position="790"/>
        <end position="808"/>
    </location>
</feature>
<keyword evidence="7" id="KW-0997">Cell inner membrane</keyword>
<comment type="catalytic activity">
    <reaction evidence="17">
        <text>Mg(2+)(out) + ATP + H2O = Mg(2+)(in) + ADP + phosphate + H(+)</text>
        <dbReference type="Rhea" id="RHEA:10260"/>
        <dbReference type="ChEBI" id="CHEBI:15377"/>
        <dbReference type="ChEBI" id="CHEBI:15378"/>
        <dbReference type="ChEBI" id="CHEBI:18420"/>
        <dbReference type="ChEBI" id="CHEBI:30616"/>
        <dbReference type="ChEBI" id="CHEBI:43474"/>
        <dbReference type="ChEBI" id="CHEBI:456216"/>
        <dbReference type="EC" id="7.2.2.14"/>
    </reaction>
</comment>
<dbReference type="InterPro" id="IPR008250">
    <property type="entry name" value="ATPase_P-typ_transduc_dom_A_sf"/>
</dbReference>
<evidence type="ECO:0000313" key="23">
    <source>
        <dbReference type="Proteomes" id="UP000199039"/>
    </source>
</evidence>
<evidence type="ECO:0000256" key="2">
    <source>
        <dbReference type="ARBA" id="ARBA00004429"/>
    </source>
</evidence>
<dbReference type="InterPro" id="IPR006415">
    <property type="entry name" value="P-type_ATPase_IIIB"/>
</dbReference>
<evidence type="ECO:0000256" key="20">
    <source>
        <dbReference type="SAM" id="Phobius"/>
    </source>
</evidence>
<dbReference type="Gene3D" id="2.70.150.10">
    <property type="entry name" value="Calcium-transporting ATPase, cytoplasmic transduction domain A"/>
    <property type="match status" value="1"/>
</dbReference>
<sequence length="887" mass="94443">MMKDQKPPEVDLRPPSRLARAASQEIPDVMEQLDARPEGLSSEEARRRLTAIGPNALRAHRARPLRVLGRQLKSPILVLLFVTATVSVFLGEATNSVIIGVILAASIGLGFVNEFRAEQAADALHDQITHTAAVIRDGAATTIGVTEVVPGDIVRLSIGAVVPADMRLIDTHDLSCDEGILTGESLPVAKSLAVVSGEAAIAELHCCVLMGTVVLSGAATAVVVDTGPRTQFGRIAVALGAQQPQTEFQRGLGRFSLLLLEVAVALTTVIFVVNVLLHRPVIDSLLFSLAIAVGITPQLLPAVVSASLATGSRALAKQRVLVKRLVCIEDLGDMDVLVTDKTGTLTEGRISLTTVLPIGSAVTQEQLLLLGLLATEADYTVRPVSTSGLNALDAALWESPQAAATSTTGAPHIDVLPFDHDRRRTTVLVDVPHDGRMIVTKGAPEDVLAICVDIPAEAQGVLDQEYAEGGRVVAVAHAMATDRDHLRPEDESGLTLDGLLVFLDRPKSDARQALDALAALGVSVKIATGDNALVAQKVLSDIGLASGGTLIGTTIETMDDDALREAAATATIFARVSPEQKARVIRVLRRSGRSVAFLGDGVNDALALHQADIGISVETAADVAKDAADVLLLDKDLGVLAAGVMEGRRIFANTIKYVLMGASSNFGNMFSASVASLTLPFLPMTPGQILLNNLLYDTGQLAIPGDHVDPEQLLTPSHWDIGYIRRFMLLFGSISSVFDFATFALMLFVFHAGQSEFQSGWFIESIATQTLIIFAIRTRRVPFFRSRPSLGLALASFGVVGVGVWLPYSPLSRILGFHPLPFPFFLVLVAMVVAYLVLVEIAKARFFSGPAQQPGAADAPARRRGYHHRVSRRAARFTTRSPRTRSG</sequence>
<feature type="compositionally biased region" description="Basic and acidic residues" evidence="19">
    <location>
        <begin position="1"/>
        <end position="14"/>
    </location>
</feature>
<dbReference type="GO" id="GO:0015444">
    <property type="term" value="F:P-type magnesium transporter activity"/>
    <property type="evidence" value="ECO:0007669"/>
    <property type="project" value="UniProtKB-EC"/>
</dbReference>
<dbReference type="InterPro" id="IPR023298">
    <property type="entry name" value="ATPase_P-typ_TM_dom_sf"/>
</dbReference>
<feature type="transmembrane region" description="Helical" evidence="20">
    <location>
        <begin position="759"/>
        <end position="778"/>
    </location>
</feature>
<evidence type="ECO:0000256" key="15">
    <source>
        <dbReference type="ARBA" id="ARBA00023136"/>
    </source>
</evidence>
<comment type="catalytic activity">
    <reaction evidence="18">
        <text>ATP + H2O = ADP + phosphate + H(+)</text>
        <dbReference type="Rhea" id="RHEA:13065"/>
        <dbReference type="ChEBI" id="CHEBI:15377"/>
        <dbReference type="ChEBI" id="CHEBI:15378"/>
        <dbReference type="ChEBI" id="CHEBI:30616"/>
        <dbReference type="ChEBI" id="CHEBI:43474"/>
        <dbReference type="ChEBI" id="CHEBI:456216"/>
    </reaction>
</comment>
<dbReference type="InterPro" id="IPR036412">
    <property type="entry name" value="HAD-like_sf"/>
</dbReference>
<keyword evidence="15 20" id="KW-0472">Membrane</keyword>
<dbReference type="Pfam" id="PF00689">
    <property type="entry name" value="Cation_ATPase_C"/>
    <property type="match status" value="1"/>
</dbReference>
<dbReference type="InterPro" id="IPR018303">
    <property type="entry name" value="ATPase_P-typ_P_site"/>
</dbReference>
<feature type="transmembrane region" description="Helical" evidence="20">
    <location>
        <begin position="257"/>
        <end position="277"/>
    </location>
</feature>
<protein>
    <recommendedName>
        <fullName evidence="5">Magnesium-transporting ATPase, P-type 1</fullName>
        <ecNumber evidence="4">7.2.2.14</ecNumber>
    </recommendedName>
    <alternativeName>
        <fullName evidence="16">Mg(2+) transport ATPase, P-type 1</fullName>
    </alternativeName>
</protein>
<dbReference type="GO" id="GO:0005524">
    <property type="term" value="F:ATP binding"/>
    <property type="evidence" value="ECO:0007669"/>
    <property type="project" value="UniProtKB-KW"/>
</dbReference>
<dbReference type="Gene3D" id="3.40.50.1000">
    <property type="entry name" value="HAD superfamily/HAD-like"/>
    <property type="match status" value="1"/>
</dbReference>
<dbReference type="InterPro" id="IPR001757">
    <property type="entry name" value="P_typ_ATPase"/>
</dbReference>
<dbReference type="AlphaFoldDB" id="A0A1G6K1L8"/>
<dbReference type="SFLD" id="SFLDG00002">
    <property type="entry name" value="C1.7:_P-type_atpase_like"/>
    <property type="match status" value="1"/>
</dbReference>
<keyword evidence="9 20" id="KW-0812">Transmembrane</keyword>
<dbReference type="Gene3D" id="3.40.1110.10">
    <property type="entry name" value="Calcium-transporting ATPase, cytoplasmic domain N"/>
    <property type="match status" value="1"/>
</dbReference>
<evidence type="ECO:0000256" key="8">
    <source>
        <dbReference type="ARBA" id="ARBA00022553"/>
    </source>
</evidence>
<dbReference type="SUPFAM" id="SSF56784">
    <property type="entry name" value="HAD-like"/>
    <property type="match status" value="1"/>
</dbReference>
<evidence type="ECO:0000256" key="4">
    <source>
        <dbReference type="ARBA" id="ARBA00012786"/>
    </source>
</evidence>
<keyword evidence="13" id="KW-1278">Translocase</keyword>
<comment type="similarity">
    <text evidence="3">Belongs to the cation transport ATPase (P-type) (TC 3.A.3) family. Type IIIB subfamily.</text>
</comment>
<feature type="transmembrane region" description="Helical" evidence="20">
    <location>
        <begin position="820"/>
        <end position="838"/>
    </location>
</feature>
<keyword evidence="23" id="KW-1185">Reference proteome</keyword>
<feature type="compositionally biased region" description="Low complexity" evidence="19">
    <location>
        <begin position="850"/>
        <end position="859"/>
    </location>
</feature>
<dbReference type="Gene3D" id="1.20.1110.10">
    <property type="entry name" value="Calcium-transporting ATPase, transmembrane domain"/>
    <property type="match status" value="1"/>
</dbReference>
<evidence type="ECO:0000256" key="6">
    <source>
        <dbReference type="ARBA" id="ARBA00022475"/>
    </source>
</evidence>
<keyword evidence="6" id="KW-1003">Cell membrane</keyword>
<dbReference type="InterPro" id="IPR006068">
    <property type="entry name" value="ATPase_P-typ_cation-transptr_C"/>
</dbReference>
<feature type="region of interest" description="Disordered" evidence="19">
    <location>
        <begin position="850"/>
        <end position="887"/>
    </location>
</feature>
<evidence type="ECO:0000256" key="10">
    <source>
        <dbReference type="ARBA" id="ARBA00022741"/>
    </source>
</evidence>
<dbReference type="NCBIfam" id="TIGR01524">
    <property type="entry name" value="ATPase-IIIB_Mg"/>
    <property type="match status" value="1"/>
</dbReference>
<dbReference type="PANTHER" id="PTHR42861">
    <property type="entry name" value="CALCIUM-TRANSPORTING ATPASE"/>
    <property type="match status" value="1"/>
</dbReference>
<keyword evidence="14 20" id="KW-1133">Transmembrane helix</keyword>
<feature type="transmembrane region" description="Helical" evidence="20">
    <location>
        <begin position="97"/>
        <end position="115"/>
    </location>
</feature>
<evidence type="ECO:0000256" key="16">
    <source>
        <dbReference type="ARBA" id="ARBA00029806"/>
    </source>
</evidence>
<keyword evidence="12" id="KW-0460">Magnesium</keyword>
<feature type="compositionally biased region" description="Basic residues" evidence="19">
    <location>
        <begin position="862"/>
        <end position="875"/>
    </location>
</feature>
<dbReference type="InterPro" id="IPR004014">
    <property type="entry name" value="ATPase_P-typ_cation-transptr_N"/>
</dbReference>
<dbReference type="SUPFAM" id="SSF81653">
    <property type="entry name" value="Calcium ATPase, transduction domain A"/>
    <property type="match status" value="1"/>
</dbReference>
<dbReference type="GO" id="GO:0016887">
    <property type="term" value="F:ATP hydrolysis activity"/>
    <property type="evidence" value="ECO:0007669"/>
    <property type="project" value="InterPro"/>
</dbReference>
<evidence type="ECO:0000313" key="22">
    <source>
        <dbReference type="EMBL" id="SDC24847.1"/>
    </source>
</evidence>
<feature type="transmembrane region" description="Helical" evidence="20">
    <location>
        <begin position="289"/>
        <end position="309"/>
    </location>
</feature>
<dbReference type="Pfam" id="PF00122">
    <property type="entry name" value="E1-E2_ATPase"/>
    <property type="match status" value="1"/>
</dbReference>
<dbReference type="EMBL" id="FMYH01000002">
    <property type="protein sequence ID" value="SDC24847.1"/>
    <property type="molecule type" value="Genomic_DNA"/>
</dbReference>
<organism evidence="22 23">
    <name type="scientific">Sanguibacter gelidistatuariae</name>
    <dbReference type="NCBI Taxonomy" id="1814289"/>
    <lineage>
        <taxon>Bacteria</taxon>
        <taxon>Bacillati</taxon>
        <taxon>Actinomycetota</taxon>
        <taxon>Actinomycetes</taxon>
        <taxon>Micrococcales</taxon>
        <taxon>Sanguibacteraceae</taxon>
        <taxon>Sanguibacter</taxon>
    </lineage>
</organism>
<keyword evidence="10" id="KW-0547">Nucleotide-binding</keyword>
<comment type="subcellular location">
    <subcellularLocation>
        <location evidence="2">Cell inner membrane</location>
        <topology evidence="2">Multi-pass membrane protein</topology>
    </subcellularLocation>
</comment>
<accession>A0A1G6K1L8</accession>
<evidence type="ECO:0000256" key="18">
    <source>
        <dbReference type="ARBA" id="ARBA00049360"/>
    </source>
</evidence>
<evidence type="ECO:0000256" key="12">
    <source>
        <dbReference type="ARBA" id="ARBA00022842"/>
    </source>
</evidence>
<dbReference type="STRING" id="1814289.SAMN05216410_1475"/>
<dbReference type="PROSITE" id="PS00154">
    <property type="entry name" value="ATPASE_E1_E2"/>
    <property type="match status" value="1"/>
</dbReference>
<feature type="transmembrane region" description="Helical" evidence="20">
    <location>
        <begin position="72"/>
        <end position="91"/>
    </location>
</feature>
<feature type="transmembrane region" description="Helical" evidence="20">
    <location>
        <begin position="727"/>
        <end position="753"/>
    </location>
</feature>
<dbReference type="SUPFAM" id="SSF81665">
    <property type="entry name" value="Calcium ATPase, transmembrane domain M"/>
    <property type="match status" value="1"/>
</dbReference>
<evidence type="ECO:0000256" key="19">
    <source>
        <dbReference type="SAM" id="MobiDB-lite"/>
    </source>
</evidence>
<name>A0A1G6K1L8_9MICO</name>
<evidence type="ECO:0000256" key="14">
    <source>
        <dbReference type="ARBA" id="ARBA00022989"/>
    </source>
</evidence>
<dbReference type="InterPro" id="IPR023214">
    <property type="entry name" value="HAD_sf"/>
</dbReference>